<dbReference type="SMART" id="SM00408">
    <property type="entry name" value="IGc2"/>
    <property type="match status" value="3"/>
</dbReference>
<dbReference type="Gene3D" id="2.60.40.10">
    <property type="entry name" value="Immunoglobulins"/>
    <property type="match status" value="3"/>
</dbReference>
<evidence type="ECO:0000256" key="2">
    <source>
        <dbReference type="SAM" id="Coils"/>
    </source>
</evidence>
<dbReference type="CDD" id="cd00096">
    <property type="entry name" value="Ig"/>
    <property type="match status" value="1"/>
</dbReference>
<dbReference type="PANTHER" id="PTHR10075">
    <property type="entry name" value="BASIGIN RELATED"/>
    <property type="match status" value="1"/>
</dbReference>
<dbReference type="EnsemblMetazoa" id="G4933.3">
    <property type="protein sequence ID" value="G4933.3:cds"/>
    <property type="gene ID" value="G4933"/>
</dbReference>
<feature type="compositionally biased region" description="Basic and acidic residues" evidence="3">
    <location>
        <begin position="1"/>
        <end position="18"/>
    </location>
</feature>
<evidence type="ECO:0000259" key="4">
    <source>
        <dbReference type="PROSITE" id="PS50835"/>
    </source>
</evidence>
<dbReference type="InterPro" id="IPR003598">
    <property type="entry name" value="Ig_sub2"/>
</dbReference>
<evidence type="ECO:0000313" key="6">
    <source>
        <dbReference type="Proteomes" id="UP000005408"/>
    </source>
</evidence>
<dbReference type="GO" id="GO:0005886">
    <property type="term" value="C:plasma membrane"/>
    <property type="evidence" value="ECO:0007669"/>
    <property type="project" value="TreeGrafter"/>
</dbReference>
<dbReference type="InterPro" id="IPR036179">
    <property type="entry name" value="Ig-like_dom_sf"/>
</dbReference>
<dbReference type="InterPro" id="IPR013783">
    <property type="entry name" value="Ig-like_fold"/>
</dbReference>
<dbReference type="GO" id="GO:0007156">
    <property type="term" value="P:homophilic cell adhesion via plasma membrane adhesion molecules"/>
    <property type="evidence" value="ECO:0007669"/>
    <property type="project" value="TreeGrafter"/>
</dbReference>
<feature type="domain" description="Ig-like" evidence="4">
    <location>
        <begin position="609"/>
        <end position="700"/>
    </location>
</feature>
<dbReference type="GO" id="GO:0030424">
    <property type="term" value="C:axon"/>
    <property type="evidence" value="ECO:0007669"/>
    <property type="project" value="TreeGrafter"/>
</dbReference>
<dbReference type="GO" id="GO:0098632">
    <property type="term" value="F:cell-cell adhesion mediator activity"/>
    <property type="evidence" value="ECO:0007669"/>
    <property type="project" value="TreeGrafter"/>
</dbReference>
<evidence type="ECO:0000256" key="3">
    <source>
        <dbReference type="SAM" id="MobiDB-lite"/>
    </source>
</evidence>
<keyword evidence="6" id="KW-1185">Reference proteome</keyword>
<dbReference type="SMART" id="SM00409">
    <property type="entry name" value="IG"/>
    <property type="match status" value="3"/>
</dbReference>
<feature type="coiled-coil region" evidence="2">
    <location>
        <begin position="128"/>
        <end position="168"/>
    </location>
</feature>
<dbReference type="AlphaFoldDB" id="A0A8W8N1P9"/>
<organism evidence="5 6">
    <name type="scientific">Magallana gigas</name>
    <name type="common">Pacific oyster</name>
    <name type="synonym">Crassostrea gigas</name>
    <dbReference type="NCBI Taxonomy" id="29159"/>
    <lineage>
        <taxon>Eukaryota</taxon>
        <taxon>Metazoa</taxon>
        <taxon>Spiralia</taxon>
        <taxon>Lophotrochozoa</taxon>
        <taxon>Mollusca</taxon>
        <taxon>Bivalvia</taxon>
        <taxon>Autobranchia</taxon>
        <taxon>Pteriomorphia</taxon>
        <taxon>Ostreida</taxon>
        <taxon>Ostreoidea</taxon>
        <taxon>Ostreidae</taxon>
        <taxon>Magallana</taxon>
    </lineage>
</organism>
<dbReference type="InterPro" id="IPR003599">
    <property type="entry name" value="Ig_sub"/>
</dbReference>
<reference evidence="5" key="1">
    <citation type="submission" date="2022-08" db="UniProtKB">
        <authorList>
            <consortium name="EnsemblMetazoa"/>
        </authorList>
    </citation>
    <scope>IDENTIFICATION</scope>
    <source>
        <strain evidence="5">05x7-T-G4-1.051#20</strain>
    </source>
</reference>
<feature type="region of interest" description="Disordered" evidence="3">
    <location>
        <begin position="1"/>
        <end position="26"/>
    </location>
</feature>
<dbReference type="PROSITE" id="PS50835">
    <property type="entry name" value="IG_LIKE"/>
    <property type="match status" value="3"/>
</dbReference>
<evidence type="ECO:0000313" key="5">
    <source>
        <dbReference type="EnsemblMetazoa" id="G4933.3:cds"/>
    </source>
</evidence>
<feature type="domain" description="Ig-like" evidence="4">
    <location>
        <begin position="514"/>
        <end position="606"/>
    </location>
</feature>
<dbReference type="InterPro" id="IPR007110">
    <property type="entry name" value="Ig-like_dom"/>
</dbReference>
<dbReference type="SUPFAM" id="SSF48726">
    <property type="entry name" value="Immunoglobulin"/>
    <property type="match status" value="3"/>
</dbReference>
<proteinExistence type="predicted"/>
<dbReference type="GO" id="GO:0007411">
    <property type="term" value="P:axon guidance"/>
    <property type="evidence" value="ECO:0007669"/>
    <property type="project" value="TreeGrafter"/>
</dbReference>
<keyword evidence="1" id="KW-0393">Immunoglobulin domain</keyword>
<feature type="domain" description="Ig-like" evidence="4">
    <location>
        <begin position="313"/>
        <end position="397"/>
    </location>
</feature>
<dbReference type="PANTHER" id="PTHR10075:SF100">
    <property type="entry name" value="FASCICLIN-2"/>
    <property type="match status" value="1"/>
</dbReference>
<sequence length="826" mass="95000">MASGDEDRKMDVTEEKGESIPPKEVSNDLKHFENTCWENYRLKQNDLWDQYVETAWKVYQEKYVEKAKQTHEELQEKLKDEYRKKGYNVKSVGPPIPFEDYKKDMRKLGYKLVNPCKHDKNRWQRIELSPEEREADQKEEEMEAAQKAEEIEEALKAEEMEIARKAEEIKAARFPTRPCSNPPKPLGFSALMPQNDSGFFPFKIRDLPKRPKYSIPTPWGEWETGKERVERLKQEKKEDEDFKKQLNIQFRRRVRDNPHINFSTDNFGSGKHIKNIDEKGHGFVVLVAVYSPPLLYTRYIFPKMFATGYQWPPKINSTFKNEYFYPRDSTLTDASFNCTAQNEPIQYEWEKDGAVLQNSQYVSIDNLTGTLKFVKMQNRNYGTYQCFATNDNGTSLSKPFKVKEASLGSFPTSSIQEVQCKQYEHCKVPCRNKPRCVPESHCKVRWKIGEGTNTYVQTANRVALDSNGDLHLLWTKLGDWTGLLYICEVWNDVLKKQVVGSQTSLKIEMAPKAPELDPFAVFNESGKALVGGKGVLRCMFSGYPVPDIEWTDPQLAIIKNTPGKHEISDFGRKLTILHVEPDDEGVYSCKGKGKTESSQRVFLNVTSAPVLKGDNQMHDRVVVERDQATFRCEVESLPGELPPSQPLWKINGVDLNRETYHLTENSQVLTVTNVQKSDTGVYQCISENSEGVLLKEAILKVIDQIKILEEPPNTYHIKIGDVLKVEIVADADPSFTLQYKWMFTDHKGNETEIESNKYWNVSWPIQNELTIDVRNVTDEFLNSLTGHYSVKVYHSIDQTSFNFTVELSKAKNMETDTGLGEGEPHT</sequence>
<keyword evidence="2" id="KW-0175">Coiled coil</keyword>
<evidence type="ECO:0000256" key="1">
    <source>
        <dbReference type="ARBA" id="ARBA00023319"/>
    </source>
</evidence>
<dbReference type="Pfam" id="PF13927">
    <property type="entry name" value="Ig_3"/>
    <property type="match status" value="3"/>
</dbReference>
<accession>A0A8W8N1P9</accession>
<protein>
    <recommendedName>
        <fullName evidence="4">Ig-like domain-containing protein</fullName>
    </recommendedName>
</protein>
<name>A0A8W8N1P9_MAGGI</name>
<dbReference type="GO" id="GO:0070593">
    <property type="term" value="P:dendrite self-avoidance"/>
    <property type="evidence" value="ECO:0007669"/>
    <property type="project" value="TreeGrafter"/>
</dbReference>
<dbReference type="Proteomes" id="UP000005408">
    <property type="component" value="Unassembled WGS sequence"/>
</dbReference>